<dbReference type="KEGG" id="prei:PRSY57_0201600"/>
<feature type="transmembrane region" description="Helical" evidence="2">
    <location>
        <begin position="48"/>
        <end position="72"/>
    </location>
</feature>
<evidence type="ECO:0000313" key="3">
    <source>
        <dbReference type="EMBL" id="CDO62257.1"/>
    </source>
</evidence>
<dbReference type="GeneID" id="24529003"/>
<dbReference type="AlphaFoldDB" id="A0A060RRR8"/>
<reference evidence="3" key="2">
    <citation type="submission" date="2014-05" db="EMBL/GenBank/DDBJ databases">
        <title>The genome sequences of chimpanzee malaria parasites reveal the path to human adaptation.</title>
        <authorList>
            <person name="Otto T.D."/>
            <person name="Rayner J.C."/>
            <person name="Boehme U."/>
            <person name="Pain A."/>
            <person name="Spottiswoode N."/>
            <person name="Sanders M."/>
            <person name="Quail M."/>
            <person name="Ollomo B."/>
            <person name="Renaud F."/>
            <person name="Thomas A.W."/>
            <person name="Prugnolle F."/>
            <person name="Conway D.J."/>
            <person name="Newbold C."/>
            <person name="Berriman M."/>
        </authorList>
    </citation>
    <scope>NUCLEOTIDE SEQUENCE [LARGE SCALE GENOMIC DNA]</scope>
    <source>
        <strain evidence="3">CDC</strain>
    </source>
</reference>
<keyword evidence="6" id="KW-1185">Reference proteome</keyword>
<dbReference type="EMBL" id="HG810763">
    <property type="protein sequence ID" value="CDO62257.1"/>
    <property type="molecule type" value="Genomic_DNA"/>
</dbReference>
<reference evidence="3" key="1">
    <citation type="submission" date="2014-01" db="EMBL/GenBank/DDBJ databases">
        <authorList>
            <person name="Aslett M."/>
        </authorList>
    </citation>
    <scope>NUCLEOTIDE SEQUENCE</scope>
    <source>
        <strain evidence="3">CDC</strain>
    </source>
</reference>
<evidence type="ECO:0000313" key="7">
    <source>
        <dbReference type="Proteomes" id="UP000076359"/>
    </source>
</evidence>
<dbReference type="EMBL" id="LT969565">
    <property type="protein sequence ID" value="SOV75277.1"/>
    <property type="molecule type" value="Genomic_DNA"/>
</dbReference>
<feature type="region of interest" description="Disordered" evidence="1">
    <location>
        <begin position="74"/>
        <end position="106"/>
    </location>
</feature>
<evidence type="ECO:0000313" key="8">
    <source>
        <dbReference type="Proteomes" id="UP000240500"/>
    </source>
</evidence>
<evidence type="ECO:0000313" key="5">
    <source>
        <dbReference type="EMBL" id="SOV75277.1"/>
    </source>
</evidence>
<gene>
    <name evidence="3" type="primary">ETRAMP2</name>
    <name evidence="3" type="ORF">PRCDC_0201600</name>
    <name evidence="5" type="ORF">PRG01_0201800</name>
    <name evidence="4" type="ORF">PRSY57_0201600</name>
</gene>
<reference evidence="4 7" key="3">
    <citation type="journal article" date="2016" name="Nat. Commun.">
        <title>Genomes of cryptic chimpanzee Plasmodium species reveal key evolutionary events leading to human malaria.</title>
        <authorList>
            <person name="Sundararaman S.A."/>
            <person name="Plenderleith L.J."/>
            <person name="Liu W."/>
            <person name="Loy D.E."/>
            <person name="Learn G.H."/>
            <person name="Li Y."/>
            <person name="Shaw K.S."/>
            <person name="Ayouba A."/>
            <person name="Peeters M."/>
            <person name="Speede S."/>
            <person name="Shaw G.M."/>
            <person name="Bushman F.D."/>
            <person name="Brisson D."/>
            <person name="Rayner J.C."/>
            <person name="Sharp P.M."/>
            <person name="Hahn B.H."/>
        </authorList>
    </citation>
    <scope>NUCLEOTIDE SEQUENCE [LARGE SCALE GENOMIC DNA]</scope>
    <source>
        <strain evidence="4 7">SY57</strain>
    </source>
</reference>
<dbReference type="Proteomes" id="UP000240500">
    <property type="component" value="Chromosome 2"/>
</dbReference>
<proteinExistence type="predicted"/>
<evidence type="ECO:0000313" key="6">
    <source>
        <dbReference type="Proteomes" id="UP000027581"/>
    </source>
</evidence>
<dbReference type="OrthoDB" id="378775at2759"/>
<dbReference type="VEuPathDB" id="PlasmoDB:PRCDC_0201600"/>
<protein>
    <submittedName>
        <fullName evidence="3">Early transcribed membrane protein 2</fullName>
    </submittedName>
</protein>
<dbReference type="InterPro" id="IPR006389">
    <property type="entry name" value="Early_transc_mb_plasmodium"/>
</dbReference>
<name>A0A060RRR8_PLARE</name>
<accession>A0A060RRR8</accession>
<dbReference type="VEuPathDB" id="PlasmoDB:PRG01_0201800"/>
<dbReference type="Pfam" id="PF09716">
    <property type="entry name" value="ETRAMP"/>
    <property type="match status" value="1"/>
</dbReference>
<dbReference type="RefSeq" id="XP_012760907.1">
    <property type="nucleotide sequence ID" value="XM_012905453.1"/>
</dbReference>
<keyword evidence="2" id="KW-0472">Membrane</keyword>
<organism evidence="3 6">
    <name type="scientific">Plasmodium reichenowi</name>
    <dbReference type="NCBI Taxonomy" id="5854"/>
    <lineage>
        <taxon>Eukaryota</taxon>
        <taxon>Sar</taxon>
        <taxon>Alveolata</taxon>
        <taxon>Apicomplexa</taxon>
        <taxon>Aconoidasida</taxon>
        <taxon>Haemosporida</taxon>
        <taxon>Plasmodiidae</taxon>
        <taxon>Plasmodium</taxon>
        <taxon>Plasmodium (Laverania)</taxon>
    </lineage>
</organism>
<reference evidence="5 8" key="4">
    <citation type="submission" date="2016-09" db="EMBL/GenBank/DDBJ databases">
        <authorList>
            <consortium name="Pathogen Informatics"/>
        </authorList>
    </citation>
    <scope>NUCLEOTIDE SEQUENCE [LARGE SCALE GENOMIC DNA]</scope>
</reference>
<keyword evidence="2" id="KW-1133">Transmembrane helix</keyword>
<evidence type="ECO:0000313" key="4">
    <source>
        <dbReference type="EMBL" id="KYO02943.1"/>
    </source>
</evidence>
<dbReference type="NCBIfam" id="TIGR01495">
    <property type="entry name" value="ETRAMP"/>
    <property type="match status" value="1"/>
</dbReference>
<sequence length="106" mass="11495">MKLSKILYFFAALLALNFITPRDYNSMVEAKAAKKLTPAEIKKRNQNIMIYSSIASAVALLIGGAVGLGIHLHKNNKGDNKKGTSGTKKTDTKPVNPSISSTIYRS</sequence>
<dbReference type="Proteomes" id="UP000076359">
    <property type="component" value="Unassembled WGS sequence"/>
</dbReference>
<evidence type="ECO:0000256" key="2">
    <source>
        <dbReference type="SAM" id="Phobius"/>
    </source>
</evidence>
<feature type="compositionally biased region" description="Basic and acidic residues" evidence="1">
    <location>
        <begin position="76"/>
        <end position="92"/>
    </location>
</feature>
<feature type="compositionally biased region" description="Polar residues" evidence="1">
    <location>
        <begin position="95"/>
        <end position="106"/>
    </location>
</feature>
<dbReference type="EMBL" id="LVLA01000003">
    <property type="protein sequence ID" value="KYO02943.1"/>
    <property type="molecule type" value="Genomic_DNA"/>
</dbReference>
<dbReference type="Proteomes" id="UP000027581">
    <property type="component" value="Unassembled WGS sequence"/>
</dbReference>
<keyword evidence="2" id="KW-0812">Transmembrane</keyword>
<evidence type="ECO:0000256" key="1">
    <source>
        <dbReference type="SAM" id="MobiDB-lite"/>
    </source>
</evidence>